<evidence type="ECO:0000256" key="1">
    <source>
        <dbReference type="SAM" id="MobiDB-lite"/>
    </source>
</evidence>
<reference evidence="2 3" key="1">
    <citation type="submission" date="2018-12" db="EMBL/GenBank/DDBJ databases">
        <authorList>
            <consortium name="Pathogen Informatics"/>
        </authorList>
    </citation>
    <scope>NUCLEOTIDE SEQUENCE [LARGE SCALE GENOMIC DNA]</scope>
    <source>
        <strain evidence="2 3">NCTC9695</strain>
    </source>
</reference>
<dbReference type="Proteomes" id="UP000275777">
    <property type="component" value="Chromosome"/>
</dbReference>
<feature type="region of interest" description="Disordered" evidence="1">
    <location>
        <begin position="73"/>
        <end position="98"/>
    </location>
</feature>
<organism evidence="2 3">
    <name type="scientific">Chromobacterium violaceum</name>
    <dbReference type="NCBI Taxonomy" id="536"/>
    <lineage>
        <taxon>Bacteria</taxon>
        <taxon>Pseudomonadati</taxon>
        <taxon>Pseudomonadota</taxon>
        <taxon>Betaproteobacteria</taxon>
        <taxon>Neisseriales</taxon>
        <taxon>Chromobacteriaceae</taxon>
        <taxon>Chromobacterium</taxon>
    </lineage>
</organism>
<evidence type="ECO:0000313" key="2">
    <source>
        <dbReference type="EMBL" id="VEB41646.1"/>
    </source>
</evidence>
<sequence>MTEIPTRLPSATPSTASGWASNWPPTIPATGRGSHRTQRPLDAGILRACAAETLAHCPALNMRFEFDGETLWQRPQSRSSSPSPALARPERRSRSGSRAEAWMRRALAHPCNPAADPLYRSALLQLGAPFPVVCANASHRAGRLRLRPAGQGGGRALQRRAARTGRPPLPNWRLEPVLRKTRPTRRRNSAAGPGFWTARQQAFPAATTLAPRSRWPMACARPAGCWPRPDRCLAARGPGLRRQLGAGPRRRYRPGWRGTAGSARSRWACR</sequence>
<dbReference type="EMBL" id="LR134182">
    <property type="protein sequence ID" value="VEB41646.1"/>
    <property type="molecule type" value="Genomic_DNA"/>
</dbReference>
<dbReference type="InterPro" id="IPR023213">
    <property type="entry name" value="CAT-like_dom_sf"/>
</dbReference>
<gene>
    <name evidence="2" type="ORF">NCTC9695_02079</name>
</gene>
<dbReference type="Gene3D" id="3.30.559.10">
    <property type="entry name" value="Chloramphenicol acetyltransferase-like domain"/>
    <property type="match status" value="1"/>
</dbReference>
<dbReference type="SUPFAM" id="SSF52777">
    <property type="entry name" value="CoA-dependent acyltransferases"/>
    <property type="match status" value="1"/>
</dbReference>
<feature type="region of interest" description="Disordered" evidence="1">
    <location>
        <begin position="1"/>
        <end position="37"/>
    </location>
</feature>
<feature type="compositionally biased region" description="Polar residues" evidence="1">
    <location>
        <begin position="9"/>
        <end position="24"/>
    </location>
</feature>
<feature type="compositionally biased region" description="Low complexity" evidence="1">
    <location>
        <begin position="73"/>
        <end position="87"/>
    </location>
</feature>
<evidence type="ECO:0000313" key="3">
    <source>
        <dbReference type="Proteomes" id="UP000275777"/>
    </source>
</evidence>
<dbReference type="AlphaFoldDB" id="A0A447T9R1"/>
<feature type="region of interest" description="Disordered" evidence="1">
    <location>
        <begin position="244"/>
        <end position="270"/>
    </location>
</feature>
<protein>
    <submittedName>
        <fullName evidence="2">Uncharacterized protein</fullName>
    </submittedName>
</protein>
<proteinExistence type="predicted"/>
<accession>A0A447T9R1</accession>
<name>A0A447T9R1_CHRVL</name>